<keyword evidence="3" id="KW-1185">Reference proteome</keyword>
<feature type="transmembrane region" description="Helical" evidence="1">
    <location>
        <begin position="63"/>
        <end position="85"/>
    </location>
</feature>
<dbReference type="EMBL" id="RWKW01000043">
    <property type="protein sequence ID" value="RST85988.1"/>
    <property type="molecule type" value="Genomic_DNA"/>
</dbReference>
<sequence>MRPIPDPTVLLLATGVVALVGWFFWFVLAGTFGTVRHISRQLDERSARQRIALAGSVTRATSLWLVAVRVIPIGTLVGLLAYQFAGKFHIR</sequence>
<name>A0A429YX09_9HYPH</name>
<evidence type="ECO:0000313" key="2">
    <source>
        <dbReference type="EMBL" id="RST85988.1"/>
    </source>
</evidence>
<feature type="transmembrane region" description="Helical" evidence="1">
    <location>
        <begin position="9"/>
        <end position="28"/>
    </location>
</feature>
<organism evidence="2 3">
    <name type="scientific">Aquibium carbonis</name>
    <dbReference type="NCBI Taxonomy" id="2495581"/>
    <lineage>
        <taxon>Bacteria</taxon>
        <taxon>Pseudomonadati</taxon>
        <taxon>Pseudomonadota</taxon>
        <taxon>Alphaproteobacteria</taxon>
        <taxon>Hyphomicrobiales</taxon>
        <taxon>Phyllobacteriaceae</taxon>
        <taxon>Aquibium</taxon>
    </lineage>
</organism>
<proteinExistence type="predicted"/>
<dbReference type="Proteomes" id="UP000278398">
    <property type="component" value="Unassembled WGS sequence"/>
</dbReference>
<evidence type="ECO:0000313" key="3">
    <source>
        <dbReference type="Proteomes" id="UP000278398"/>
    </source>
</evidence>
<reference evidence="2 3" key="1">
    <citation type="submission" date="2018-12" db="EMBL/GenBank/DDBJ databases">
        <title>Mesorhizobium carbonis sp. nov., isolated from coal mine water.</title>
        <authorList>
            <person name="Xin W."/>
            <person name="Xu Z."/>
            <person name="Xiang F."/>
            <person name="Zhang J."/>
            <person name="Xi L."/>
            <person name="Liu J."/>
        </authorList>
    </citation>
    <scope>NUCLEOTIDE SEQUENCE [LARGE SCALE GENOMIC DNA]</scope>
    <source>
        <strain evidence="2 3">B2.3</strain>
    </source>
</reference>
<comment type="caution">
    <text evidence="2">The sequence shown here is derived from an EMBL/GenBank/DDBJ whole genome shotgun (WGS) entry which is preliminary data.</text>
</comment>
<gene>
    <name evidence="2" type="ORF">EJC49_12545</name>
</gene>
<dbReference type="AlphaFoldDB" id="A0A429YX09"/>
<dbReference type="RefSeq" id="WP_126700276.1">
    <property type="nucleotide sequence ID" value="NZ_RWKW01000043.1"/>
</dbReference>
<accession>A0A429YX09</accession>
<keyword evidence="1" id="KW-1133">Transmembrane helix</keyword>
<protein>
    <submittedName>
        <fullName evidence="2">Uncharacterized protein</fullName>
    </submittedName>
</protein>
<evidence type="ECO:0000256" key="1">
    <source>
        <dbReference type="SAM" id="Phobius"/>
    </source>
</evidence>
<keyword evidence="1" id="KW-0472">Membrane</keyword>
<keyword evidence="1" id="KW-0812">Transmembrane</keyword>